<dbReference type="InterPro" id="IPR004107">
    <property type="entry name" value="Integrase_SAM-like_N"/>
</dbReference>
<dbReference type="GO" id="GO:0015074">
    <property type="term" value="P:DNA integration"/>
    <property type="evidence" value="ECO:0007669"/>
    <property type="project" value="InterPro"/>
</dbReference>
<feature type="domain" description="Integrase SAM-like N-terminal" evidence="1">
    <location>
        <begin position="13"/>
        <end position="48"/>
    </location>
</feature>
<gene>
    <name evidence="2" type="ORF">GLP33_14365</name>
</gene>
<reference evidence="2" key="1">
    <citation type="submission" date="2019-11" db="EMBL/GenBank/DDBJ databases">
        <title>Comparative genomics of photobacteria reveal adaptation to distinct habitats.</title>
        <authorList>
            <person name="Fuertes-Perez S."/>
            <person name="Hilgarth M."/>
            <person name="Vogel R.F."/>
        </authorList>
    </citation>
    <scope>NUCLEOTIDE SEQUENCE</scope>
    <source>
        <strain evidence="2">TMW2.2145</strain>
    </source>
</reference>
<evidence type="ECO:0000313" key="3">
    <source>
        <dbReference type="Proteomes" id="UP000813876"/>
    </source>
</evidence>
<dbReference type="AlphaFoldDB" id="A0AAW4ZWW7"/>
<sequence length="48" mass="6022">MFTYFYGCPIFLTLYFSRLIKTHSWSIVRIDRNGLQFFFKHVLQRDWE</sequence>
<comment type="caution">
    <text evidence="2">The sequence shown here is derived from an EMBL/GenBank/DDBJ whole genome shotgun (WGS) entry which is preliminary data.</text>
</comment>
<protein>
    <recommendedName>
        <fullName evidence="1">Integrase SAM-like N-terminal domain-containing protein</fullName>
    </recommendedName>
</protein>
<dbReference type="Proteomes" id="UP000813876">
    <property type="component" value="Unassembled WGS sequence"/>
</dbReference>
<dbReference type="Pfam" id="PF13495">
    <property type="entry name" value="Phage_int_SAM_4"/>
    <property type="match status" value="1"/>
</dbReference>
<accession>A0AAW4ZWW7</accession>
<proteinExistence type="predicted"/>
<organism evidence="2 3">
    <name type="scientific">Photobacterium phosphoreum</name>
    <dbReference type="NCBI Taxonomy" id="659"/>
    <lineage>
        <taxon>Bacteria</taxon>
        <taxon>Pseudomonadati</taxon>
        <taxon>Pseudomonadota</taxon>
        <taxon>Gammaproteobacteria</taxon>
        <taxon>Vibrionales</taxon>
        <taxon>Vibrionaceae</taxon>
        <taxon>Photobacterium</taxon>
    </lineage>
</organism>
<evidence type="ECO:0000313" key="2">
    <source>
        <dbReference type="EMBL" id="MCF2302915.1"/>
    </source>
</evidence>
<evidence type="ECO:0000259" key="1">
    <source>
        <dbReference type="Pfam" id="PF13495"/>
    </source>
</evidence>
<name>A0AAW4ZWW7_PHOPO</name>
<dbReference type="GO" id="GO:0003677">
    <property type="term" value="F:DNA binding"/>
    <property type="evidence" value="ECO:0007669"/>
    <property type="project" value="InterPro"/>
</dbReference>
<dbReference type="EMBL" id="WMCP01000017">
    <property type="protein sequence ID" value="MCF2302915.1"/>
    <property type="molecule type" value="Genomic_DNA"/>
</dbReference>